<proteinExistence type="predicted"/>
<evidence type="ECO:0000256" key="1">
    <source>
        <dbReference type="ARBA" id="ARBA00004370"/>
    </source>
</evidence>
<evidence type="ECO:0000313" key="6">
    <source>
        <dbReference type="Proteomes" id="UP000004069"/>
    </source>
</evidence>
<comment type="caution">
    <text evidence="5">The sequence shown here is derived from an EMBL/GenBank/DDBJ whole genome shotgun (WGS) entry which is preliminary data.</text>
</comment>
<comment type="subcellular location">
    <subcellularLocation>
        <location evidence="1">Membrane</location>
    </subcellularLocation>
</comment>
<reference evidence="5 6" key="1">
    <citation type="submission" date="2010-04" db="EMBL/GenBank/DDBJ databases">
        <authorList>
            <person name="Muzny D."/>
            <person name="Qin X."/>
            <person name="Deng J."/>
            <person name="Jiang H."/>
            <person name="Liu Y."/>
            <person name="Qu J."/>
            <person name="Song X.-Z."/>
            <person name="Zhang L."/>
            <person name="Thornton R."/>
            <person name="Coyle M."/>
            <person name="Francisco L."/>
            <person name="Jackson L."/>
            <person name="Javaid M."/>
            <person name="Korchina V."/>
            <person name="Kovar C."/>
            <person name="Mata R."/>
            <person name="Mathew T."/>
            <person name="Ngo R."/>
            <person name="Nguyen L."/>
            <person name="Nguyen N."/>
            <person name="Okwuonu G."/>
            <person name="Ongeri F."/>
            <person name="Pham C."/>
            <person name="Simmons D."/>
            <person name="Wilczek-Boney K."/>
            <person name="Hale W."/>
            <person name="Jakkamsetti A."/>
            <person name="Pham P."/>
            <person name="Ruth R."/>
            <person name="San Lucas F."/>
            <person name="Warren J."/>
            <person name="Zhang J."/>
            <person name="Zhao Z."/>
            <person name="Zhou C."/>
            <person name="Zhu D."/>
            <person name="Lee S."/>
            <person name="Bess C."/>
            <person name="Blankenburg K."/>
            <person name="Forbes L."/>
            <person name="Fu Q."/>
            <person name="Gubbala S."/>
            <person name="Hirani K."/>
            <person name="Jayaseelan J.C."/>
            <person name="Lara F."/>
            <person name="Munidasa M."/>
            <person name="Palculict T."/>
            <person name="Patil S."/>
            <person name="Pu L.-L."/>
            <person name="Saada N."/>
            <person name="Tang L."/>
            <person name="Weissenberger G."/>
            <person name="Zhu Y."/>
            <person name="Hemphill L."/>
            <person name="Shang Y."/>
            <person name="Youmans B."/>
            <person name="Ayvaz T."/>
            <person name="Ross M."/>
            <person name="Santibanez J."/>
            <person name="Aqrawi P."/>
            <person name="Gross S."/>
            <person name="Joshi V."/>
            <person name="Fowler G."/>
            <person name="Nazareth L."/>
            <person name="Reid J."/>
            <person name="Worley K."/>
            <person name="Petrosino J."/>
            <person name="Highlander S."/>
            <person name="Gibbs R."/>
        </authorList>
    </citation>
    <scope>NUCLEOTIDE SEQUENCE [LARGE SCALE GENOMIC DNA]</scope>
    <source>
        <strain evidence="5 6">DSM 11664</strain>
    </source>
</reference>
<organism evidence="5 6">
    <name type="scientific">Lactobacillus amylolyticus DSM 11664</name>
    <dbReference type="NCBI Taxonomy" id="585524"/>
    <lineage>
        <taxon>Bacteria</taxon>
        <taxon>Bacillati</taxon>
        <taxon>Bacillota</taxon>
        <taxon>Bacilli</taxon>
        <taxon>Lactobacillales</taxon>
        <taxon>Lactobacillaceae</taxon>
        <taxon>Lactobacillus</taxon>
    </lineage>
</organism>
<gene>
    <name evidence="5" type="ORF">HMPREF0493_1169</name>
</gene>
<evidence type="ECO:0000256" key="4">
    <source>
        <dbReference type="ARBA" id="ARBA00023136"/>
    </source>
</evidence>
<keyword evidence="3" id="KW-1133">Transmembrane helix</keyword>
<evidence type="ECO:0000256" key="3">
    <source>
        <dbReference type="ARBA" id="ARBA00022989"/>
    </source>
</evidence>
<dbReference type="GO" id="GO:0016020">
    <property type="term" value="C:membrane"/>
    <property type="evidence" value="ECO:0007669"/>
    <property type="project" value="UniProtKB-SubCell"/>
</dbReference>
<name>D4YUF8_9LACO</name>
<evidence type="ECO:0000256" key="2">
    <source>
        <dbReference type="ARBA" id="ARBA00022692"/>
    </source>
</evidence>
<dbReference type="eggNOG" id="COG0474">
    <property type="taxonomic scope" value="Bacteria"/>
</dbReference>
<dbReference type="Gene3D" id="1.20.1110.10">
    <property type="entry name" value="Calcium-transporting ATPase, transmembrane domain"/>
    <property type="match status" value="1"/>
</dbReference>
<dbReference type="EMBL" id="ADNY01000046">
    <property type="protein sequence ID" value="EFG55165.1"/>
    <property type="molecule type" value="Genomic_DNA"/>
</dbReference>
<sequence length="45" mass="4765">MLHDMKSIEALAHVNVLCVDKTGTITEPKMGVEKAIVSKASPALS</sequence>
<dbReference type="Gene3D" id="3.40.50.1000">
    <property type="entry name" value="HAD superfamily/HAD-like"/>
    <property type="match status" value="1"/>
</dbReference>
<keyword evidence="2" id="KW-0812">Transmembrane</keyword>
<dbReference type="PROSITE" id="PS00154">
    <property type="entry name" value="ATPASE_E1_E2"/>
    <property type="match status" value="1"/>
</dbReference>
<protein>
    <submittedName>
        <fullName evidence="5">Uncharacterized protein</fullName>
    </submittedName>
</protein>
<keyword evidence="6" id="KW-1185">Reference proteome</keyword>
<keyword evidence="4" id="KW-0472">Membrane</keyword>
<evidence type="ECO:0000313" key="5">
    <source>
        <dbReference type="EMBL" id="EFG55165.1"/>
    </source>
</evidence>
<accession>D4YUF8</accession>
<dbReference type="InterPro" id="IPR023214">
    <property type="entry name" value="HAD_sf"/>
</dbReference>
<dbReference type="InterPro" id="IPR018303">
    <property type="entry name" value="ATPase_P-typ_P_site"/>
</dbReference>
<dbReference type="AlphaFoldDB" id="D4YUF8"/>
<dbReference type="Proteomes" id="UP000004069">
    <property type="component" value="Unassembled WGS sequence"/>
</dbReference>